<feature type="modified residue" description="4-aspartylphosphate" evidence="7">
    <location>
        <position position="54"/>
    </location>
</feature>
<dbReference type="Gene3D" id="6.10.250.690">
    <property type="match status" value="1"/>
</dbReference>
<evidence type="ECO:0000259" key="10">
    <source>
        <dbReference type="PROSITE" id="PS51755"/>
    </source>
</evidence>
<accession>A0AAX3MTI4</accession>
<evidence type="ECO:0000313" key="11">
    <source>
        <dbReference type="EMBL" id="WDH80741.1"/>
    </source>
</evidence>
<dbReference type="InterPro" id="IPR001867">
    <property type="entry name" value="OmpR/PhoB-type_DNA-bd"/>
</dbReference>
<dbReference type="InterPro" id="IPR039420">
    <property type="entry name" value="WalR-like"/>
</dbReference>
<dbReference type="Proteomes" id="UP001221519">
    <property type="component" value="Chromosome"/>
</dbReference>
<dbReference type="FunFam" id="1.10.10.10:FF:000018">
    <property type="entry name" value="DNA-binding response regulator ResD"/>
    <property type="match status" value="1"/>
</dbReference>
<evidence type="ECO:0000259" key="9">
    <source>
        <dbReference type="PROSITE" id="PS50110"/>
    </source>
</evidence>
<evidence type="ECO:0000256" key="8">
    <source>
        <dbReference type="PROSITE-ProRule" id="PRU01091"/>
    </source>
</evidence>
<evidence type="ECO:0000313" key="12">
    <source>
        <dbReference type="EMBL" id="WDI00437.1"/>
    </source>
</evidence>
<dbReference type="EMBL" id="CP118101">
    <property type="protein sequence ID" value="WDH80741.1"/>
    <property type="molecule type" value="Genomic_DNA"/>
</dbReference>
<dbReference type="AlphaFoldDB" id="A0AAX3MTI4"/>
<dbReference type="GO" id="GO:0000976">
    <property type="term" value="F:transcription cis-regulatory region binding"/>
    <property type="evidence" value="ECO:0007669"/>
    <property type="project" value="TreeGrafter"/>
</dbReference>
<dbReference type="PANTHER" id="PTHR48111">
    <property type="entry name" value="REGULATOR OF RPOS"/>
    <property type="match status" value="1"/>
</dbReference>
<dbReference type="SUPFAM" id="SSF46894">
    <property type="entry name" value="C-terminal effector domain of the bipartite response regulators"/>
    <property type="match status" value="1"/>
</dbReference>
<feature type="DNA-binding region" description="OmpR/PhoB-type" evidence="8">
    <location>
        <begin position="138"/>
        <end position="237"/>
    </location>
</feature>
<dbReference type="Pfam" id="PF00486">
    <property type="entry name" value="Trans_reg_C"/>
    <property type="match status" value="1"/>
</dbReference>
<dbReference type="GO" id="GO:0032993">
    <property type="term" value="C:protein-DNA complex"/>
    <property type="evidence" value="ECO:0007669"/>
    <property type="project" value="TreeGrafter"/>
</dbReference>
<dbReference type="RefSeq" id="WP_047910321.1">
    <property type="nucleotide sequence ID" value="NZ_CP118101.1"/>
</dbReference>
<proteinExistence type="predicted"/>
<evidence type="ECO:0000256" key="4">
    <source>
        <dbReference type="ARBA" id="ARBA00023015"/>
    </source>
</evidence>
<dbReference type="PROSITE" id="PS51755">
    <property type="entry name" value="OMPR_PHOB"/>
    <property type="match status" value="1"/>
</dbReference>
<dbReference type="SMART" id="SM00862">
    <property type="entry name" value="Trans_reg_C"/>
    <property type="match status" value="1"/>
</dbReference>
<comment type="subcellular location">
    <subcellularLocation>
        <location evidence="1">Cytoplasm</location>
    </subcellularLocation>
</comment>
<dbReference type="GO" id="GO:0005829">
    <property type="term" value="C:cytosol"/>
    <property type="evidence" value="ECO:0007669"/>
    <property type="project" value="TreeGrafter"/>
</dbReference>
<dbReference type="Gene3D" id="1.10.10.10">
    <property type="entry name" value="Winged helix-like DNA-binding domain superfamily/Winged helix DNA-binding domain"/>
    <property type="match status" value="1"/>
</dbReference>
<organism evidence="11 13">
    <name type="scientific">Paenibacillus urinalis</name>
    <dbReference type="NCBI Taxonomy" id="521520"/>
    <lineage>
        <taxon>Bacteria</taxon>
        <taxon>Bacillati</taxon>
        <taxon>Bacillota</taxon>
        <taxon>Bacilli</taxon>
        <taxon>Bacillales</taxon>
        <taxon>Paenibacillaceae</taxon>
        <taxon>Paenibacillus</taxon>
    </lineage>
</organism>
<evidence type="ECO:0000256" key="2">
    <source>
        <dbReference type="ARBA" id="ARBA00022553"/>
    </source>
</evidence>
<protein>
    <submittedName>
        <fullName evidence="11">Response regulator transcription factor</fullName>
    </submittedName>
</protein>
<dbReference type="InterPro" id="IPR011006">
    <property type="entry name" value="CheY-like_superfamily"/>
</dbReference>
<evidence type="ECO:0000256" key="5">
    <source>
        <dbReference type="ARBA" id="ARBA00023125"/>
    </source>
</evidence>
<dbReference type="PANTHER" id="PTHR48111:SF40">
    <property type="entry name" value="PHOSPHATE REGULON TRANSCRIPTIONAL REGULATORY PROTEIN PHOB"/>
    <property type="match status" value="1"/>
</dbReference>
<dbReference type="InterPro" id="IPR036388">
    <property type="entry name" value="WH-like_DNA-bd_sf"/>
</dbReference>
<name>A0AAX3MTI4_9BACL</name>
<sequence>MSHESILVLDDELEISELIRLYLEREQYHVTTVSTGQAAIQAVYELQPDLIILDILLPDMDGLEICRQIRDHTPAPILFLSCKGEDWDKISGLSVGADDYMTKPFSPGELVARVKAHLRRVHRQPQSVVTSNEVFNDSHILNFGDLLINETTHEVHIRGTAVQLSATEFNILHKLACQPGRVFPTEQLFDFIWGADHYGDTRTVMVHISNLRKKIEANPSMPQYIQTVRGVGYKFYAQPAASSSQEIKGSLT</sequence>
<dbReference type="Proteomes" id="UP001220962">
    <property type="component" value="Chromosome"/>
</dbReference>
<feature type="domain" description="Response regulatory" evidence="9">
    <location>
        <begin position="5"/>
        <end position="118"/>
    </location>
</feature>
<keyword evidence="6" id="KW-0804">Transcription</keyword>
<dbReference type="SMART" id="SM00448">
    <property type="entry name" value="REC"/>
    <property type="match status" value="1"/>
</dbReference>
<keyword evidence="5 8" id="KW-0238">DNA-binding</keyword>
<dbReference type="FunFam" id="3.40.50.2300:FF:000001">
    <property type="entry name" value="DNA-binding response regulator PhoB"/>
    <property type="match status" value="1"/>
</dbReference>
<keyword evidence="14" id="KW-1185">Reference proteome</keyword>
<evidence type="ECO:0000313" key="13">
    <source>
        <dbReference type="Proteomes" id="UP001220962"/>
    </source>
</evidence>
<keyword evidence="3" id="KW-0902">Two-component regulatory system</keyword>
<dbReference type="EMBL" id="CP118108">
    <property type="protein sequence ID" value="WDI00437.1"/>
    <property type="molecule type" value="Genomic_DNA"/>
</dbReference>
<dbReference type="Gene3D" id="3.40.50.2300">
    <property type="match status" value="1"/>
</dbReference>
<dbReference type="GO" id="GO:0000156">
    <property type="term" value="F:phosphorelay response regulator activity"/>
    <property type="evidence" value="ECO:0007669"/>
    <property type="project" value="TreeGrafter"/>
</dbReference>
<keyword evidence="2 7" id="KW-0597">Phosphoprotein</keyword>
<dbReference type="CDD" id="cd00383">
    <property type="entry name" value="trans_reg_C"/>
    <property type="match status" value="1"/>
</dbReference>
<dbReference type="InterPro" id="IPR001789">
    <property type="entry name" value="Sig_transdc_resp-reg_receiver"/>
</dbReference>
<reference evidence="11 14" key="1">
    <citation type="submission" date="2023-02" db="EMBL/GenBank/DDBJ databases">
        <title>Pathogen: clinical or host-associated sample.</title>
        <authorList>
            <person name="Hergert J."/>
            <person name="Casey R."/>
            <person name="Wagner J."/>
            <person name="Young E.L."/>
            <person name="Oakeson K.F."/>
        </authorList>
    </citation>
    <scope>NUCLEOTIDE SEQUENCE</scope>
    <source>
        <strain evidence="12 14">2022CK-00829</strain>
        <strain evidence="11">2022CK-00830</strain>
    </source>
</reference>
<keyword evidence="4" id="KW-0805">Transcription regulation</keyword>
<evidence type="ECO:0000256" key="6">
    <source>
        <dbReference type="ARBA" id="ARBA00023163"/>
    </source>
</evidence>
<feature type="domain" description="OmpR/PhoB-type" evidence="10">
    <location>
        <begin position="138"/>
        <end position="237"/>
    </location>
</feature>
<evidence type="ECO:0000256" key="7">
    <source>
        <dbReference type="PROSITE-ProRule" id="PRU00169"/>
    </source>
</evidence>
<dbReference type="InterPro" id="IPR016032">
    <property type="entry name" value="Sig_transdc_resp-reg_C-effctor"/>
</dbReference>
<dbReference type="PROSITE" id="PS50110">
    <property type="entry name" value="RESPONSE_REGULATORY"/>
    <property type="match status" value="1"/>
</dbReference>
<dbReference type="SUPFAM" id="SSF52172">
    <property type="entry name" value="CheY-like"/>
    <property type="match status" value="1"/>
</dbReference>
<evidence type="ECO:0000256" key="1">
    <source>
        <dbReference type="ARBA" id="ARBA00004496"/>
    </source>
</evidence>
<gene>
    <name evidence="11" type="ORF">PUW23_14410</name>
    <name evidence="12" type="ORF">PUW25_14155</name>
</gene>
<evidence type="ECO:0000256" key="3">
    <source>
        <dbReference type="ARBA" id="ARBA00023012"/>
    </source>
</evidence>
<dbReference type="Pfam" id="PF00072">
    <property type="entry name" value="Response_reg"/>
    <property type="match status" value="1"/>
</dbReference>
<dbReference type="GO" id="GO:0006355">
    <property type="term" value="P:regulation of DNA-templated transcription"/>
    <property type="evidence" value="ECO:0007669"/>
    <property type="project" value="InterPro"/>
</dbReference>
<evidence type="ECO:0000313" key="14">
    <source>
        <dbReference type="Proteomes" id="UP001221519"/>
    </source>
</evidence>